<proteinExistence type="predicted"/>
<sequence length="139" mass="15024">MVAGTSSNFAPTHCPYSIKLSNHCSQTTIAIVCIQQEMDVQPRSRFLGIAHPLNATNFGAQHPSAQPIPSVVIPDLTKLITRCVPYPVSGGAYGDIYKCIYHGLGGDVEVCDSLVVFPCLLMRHLPAGRRQSNSTILQC</sequence>
<dbReference type="InParanoid" id="A0A0C9Z6E2"/>
<keyword evidence="2" id="KW-1185">Reference proteome</keyword>
<name>A0A0C9Z6E2_9AGAM</name>
<reference evidence="2" key="2">
    <citation type="submission" date="2015-01" db="EMBL/GenBank/DDBJ databases">
        <title>Evolutionary Origins and Diversification of the Mycorrhizal Mutualists.</title>
        <authorList>
            <consortium name="DOE Joint Genome Institute"/>
            <consortium name="Mycorrhizal Genomics Consortium"/>
            <person name="Kohler A."/>
            <person name="Kuo A."/>
            <person name="Nagy L.G."/>
            <person name="Floudas D."/>
            <person name="Copeland A."/>
            <person name="Barry K.W."/>
            <person name="Cichocki N."/>
            <person name="Veneault-Fourrey C."/>
            <person name="LaButti K."/>
            <person name="Lindquist E.A."/>
            <person name="Lipzen A."/>
            <person name="Lundell T."/>
            <person name="Morin E."/>
            <person name="Murat C."/>
            <person name="Riley R."/>
            <person name="Ohm R."/>
            <person name="Sun H."/>
            <person name="Tunlid A."/>
            <person name="Henrissat B."/>
            <person name="Grigoriev I.V."/>
            <person name="Hibbett D.S."/>
            <person name="Martin F."/>
        </authorList>
    </citation>
    <scope>NUCLEOTIDE SEQUENCE [LARGE SCALE GENOMIC DNA]</scope>
    <source>
        <strain evidence="2">UH-Slu-Lm8-n1</strain>
    </source>
</reference>
<evidence type="ECO:0000313" key="1">
    <source>
        <dbReference type="EMBL" id="KIK33035.1"/>
    </source>
</evidence>
<accession>A0A0C9Z6E2</accession>
<protein>
    <submittedName>
        <fullName evidence="1">Uncharacterized protein</fullName>
    </submittedName>
</protein>
<dbReference type="Proteomes" id="UP000054485">
    <property type="component" value="Unassembled WGS sequence"/>
</dbReference>
<reference evidence="1 2" key="1">
    <citation type="submission" date="2014-04" db="EMBL/GenBank/DDBJ databases">
        <authorList>
            <consortium name="DOE Joint Genome Institute"/>
            <person name="Kuo A."/>
            <person name="Ruytinx J."/>
            <person name="Rineau F."/>
            <person name="Colpaert J."/>
            <person name="Kohler A."/>
            <person name="Nagy L.G."/>
            <person name="Floudas D."/>
            <person name="Copeland A."/>
            <person name="Barry K.W."/>
            <person name="Cichocki N."/>
            <person name="Veneault-Fourrey C."/>
            <person name="LaButti K."/>
            <person name="Lindquist E.A."/>
            <person name="Lipzen A."/>
            <person name="Lundell T."/>
            <person name="Morin E."/>
            <person name="Murat C."/>
            <person name="Sun H."/>
            <person name="Tunlid A."/>
            <person name="Henrissat B."/>
            <person name="Grigoriev I.V."/>
            <person name="Hibbett D.S."/>
            <person name="Martin F."/>
            <person name="Nordberg H.P."/>
            <person name="Cantor M.N."/>
            <person name="Hua S.X."/>
        </authorList>
    </citation>
    <scope>NUCLEOTIDE SEQUENCE [LARGE SCALE GENOMIC DNA]</scope>
    <source>
        <strain evidence="1 2">UH-Slu-Lm8-n1</strain>
    </source>
</reference>
<dbReference type="OrthoDB" id="2683818at2759"/>
<organism evidence="1 2">
    <name type="scientific">Suillus luteus UH-Slu-Lm8-n1</name>
    <dbReference type="NCBI Taxonomy" id="930992"/>
    <lineage>
        <taxon>Eukaryota</taxon>
        <taxon>Fungi</taxon>
        <taxon>Dikarya</taxon>
        <taxon>Basidiomycota</taxon>
        <taxon>Agaricomycotina</taxon>
        <taxon>Agaricomycetes</taxon>
        <taxon>Agaricomycetidae</taxon>
        <taxon>Boletales</taxon>
        <taxon>Suillineae</taxon>
        <taxon>Suillaceae</taxon>
        <taxon>Suillus</taxon>
    </lineage>
</organism>
<gene>
    <name evidence="1" type="ORF">CY34DRAFT_738667</name>
</gene>
<dbReference type="AlphaFoldDB" id="A0A0C9Z6E2"/>
<dbReference type="EMBL" id="KN836045">
    <property type="protein sequence ID" value="KIK33035.1"/>
    <property type="molecule type" value="Genomic_DNA"/>
</dbReference>
<dbReference type="HOGENOM" id="CLU_1846435_0_0_1"/>
<evidence type="ECO:0000313" key="2">
    <source>
        <dbReference type="Proteomes" id="UP000054485"/>
    </source>
</evidence>